<dbReference type="PANTHER" id="PTHR43639">
    <property type="entry name" value="OXIDOREDUCTASE, SHORT-CHAIN DEHYDROGENASE/REDUCTASE FAMILY (AFU_ORTHOLOGUE AFUA_5G02870)"/>
    <property type="match status" value="1"/>
</dbReference>
<comment type="caution">
    <text evidence="3">The sequence shown here is derived from an EMBL/GenBank/DDBJ whole genome shotgun (WGS) entry which is preliminary data.</text>
</comment>
<dbReference type="PANTHER" id="PTHR43639:SF1">
    <property type="entry name" value="SHORT-CHAIN DEHYDROGENASE_REDUCTASE FAMILY PROTEIN"/>
    <property type="match status" value="1"/>
</dbReference>
<dbReference type="RefSeq" id="WP_283230239.1">
    <property type="nucleotide sequence ID" value="NZ_JASGBQ010000004.1"/>
</dbReference>
<sequence>MAKKAIVTGGSRGIGKGIVLALAAEGYDVAFTYASKKEAAEKLAETVRKEYGREAYIFQASLEVPGIAHKMFEKATAALGGLDLLVNNAGLTICESIQNITEENLDHLLNLDFRTFVILMRDASRYMIDHKIKGNIINITSSRGQRAYPECGVYCGLKAGLIHAVRAFALDVSAYGIRINNVAPGATRIRTKAEMAAMKTGDASDYFWRKEYEDKTKEITSDFWDDLGELIPLGRAGTPQDIANTVVFLASDKAAYITGETIRVDGGLILPGMPEGFAGQDSAGTSGWGRPAVEE</sequence>
<dbReference type="InterPro" id="IPR002347">
    <property type="entry name" value="SDR_fam"/>
</dbReference>
<reference evidence="3 4" key="1">
    <citation type="submission" date="2023-05" db="EMBL/GenBank/DDBJ databases">
        <title>[ruminococcus] sp. nov., isolated from a pig farm feces dump.</title>
        <authorList>
            <person name="Chang Y.-H."/>
        </authorList>
    </citation>
    <scope>NUCLEOTIDE SEQUENCE [LARGE SCALE GENOMIC DNA]</scope>
    <source>
        <strain evidence="3 4">YH-rum2234</strain>
    </source>
</reference>
<evidence type="ECO:0000313" key="4">
    <source>
        <dbReference type="Proteomes" id="UP001300383"/>
    </source>
</evidence>
<dbReference type="AlphaFoldDB" id="A0AAP4BC67"/>
<dbReference type="Gene3D" id="3.40.50.720">
    <property type="entry name" value="NAD(P)-binding Rossmann-like Domain"/>
    <property type="match status" value="1"/>
</dbReference>
<comment type="similarity">
    <text evidence="1">Belongs to the short-chain dehydrogenases/reductases (SDR) family.</text>
</comment>
<dbReference type="EMBL" id="JASGBQ010000004">
    <property type="protein sequence ID" value="MDI9241729.1"/>
    <property type="molecule type" value="Genomic_DNA"/>
</dbReference>
<evidence type="ECO:0000313" key="3">
    <source>
        <dbReference type="EMBL" id="MDI9241729.1"/>
    </source>
</evidence>
<accession>A0AAP4BC67</accession>
<keyword evidence="4" id="KW-1185">Reference proteome</keyword>
<proteinExistence type="inferred from homology"/>
<dbReference type="Pfam" id="PF13561">
    <property type="entry name" value="adh_short_C2"/>
    <property type="match status" value="1"/>
</dbReference>
<keyword evidence="2" id="KW-0560">Oxidoreductase</keyword>
<dbReference type="GO" id="GO:0016491">
    <property type="term" value="F:oxidoreductase activity"/>
    <property type="evidence" value="ECO:0007669"/>
    <property type="project" value="UniProtKB-KW"/>
</dbReference>
<protein>
    <submittedName>
        <fullName evidence="3">SDR family oxidoreductase</fullName>
    </submittedName>
</protein>
<dbReference type="FunFam" id="3.40.50.720:FF:000084">
    <property type="entry name" value="Short-chain dehydrogenase reductase"/>
    <property type="match status" value="1"/>
</dbReference>
<dbReference type="GO" id="GO:0008206">
    <property type="term" value="P:bile acid metabolic process"/>
    <property type="evidence" value="ECO:0007669"/>
    <property type="project" value="UniProtKB-ARBA"/>
</dbReference>
<dbReference type="PRINTS" id="PR00080">
    <property type="entry name" value="SDRFAMILY"/>
</dbReference>
<dbReference type="InterPro" id="IPR036291">
    <property type="entry name" value="NAD(P)-bd_dom_sf"/>
</dbReference>
<name>A0AAP4BC67_9FIRM</name>
<evidence type="ECO:0000256" key="2">
    <source>
        <dbReference type="ARBA" id="ARBA00023002"/>
    </source>
</evidence>
<dbReference type="Proteomes" id="UP001300383">
    <property type="component" value="Unassembled WGS sequence"/>
</dbReference>
<gene>
    <name evidence="3" type="ORF">QJ036_04445</name>
</gene>
<dbReference type="SUPFAM" id="SSF51735">
    <property type="entry name" value="NAD(P)-binding Rossmann-fold domains"/>
    <property type="match status" value="1"/>
</dbReference>
<organism evidence="3 4">
    <name type="scientific">Fusibacillus kribbianus</name>
    <dbReference type="NCBI Taxonomy" id="3044208"/>
    <lineage>
        <taxon>Bacteria</taxon>
        <taxon>Bacillati</taxon>
        <taxon>Bacillota</taxon>
        <taxon>Clostridia</taxon>
        <taxon>Lachnospirales</taxon>
        <taxon>Lachnospiraceae</taxon>
        <taxon>Fusibacillus</taxon>
    </lineage>
</organism>
<evidence type="ECO:0000256" key="1">
    <source>
        <dbReference type="ARBA" id="ARBA00006484"/>
    </source>
</evidence>
<dbReference type="PRINTS" id="PR00081">
    <property type="entry name" value="GDHRDH"/>
</dbReference>
<dbReference type="CDD" id="cd05233">
    <property type="entry name" value="SDR_c"/>
    <property type="match status" value="1"/>
</dbReference>